<dbReference type="Gene3D" id="1.10.10.2670">
    <property type="entry name" value="E3 ubiquitin-protein ligase"/>
    <property type="match status" value="1"/>
</dbReference>
<feature type="compositionally biased region" description="Basic and acidic residues" evidence="1">
    <location>
        <begin position="104"/>
        <end position="125"/>
    </location>
</feature>
<feature type="compositionally biased region" description="Low complexity" evidence="1">
    <location>
        <begin position="347"/>
        <end position="360"/>
    </location>
</feature>
<feature type="compositionally biased region" description="Basic and acidic residues" evidence="1">
    <location>
        <begin position="558"/>
        <end position="604"/>
    </location>
</feature>
<sequence>MPLPSGTLPLAPSSSSPPPAFLVRFPEDTWNKLGAAANNGDEVTFTIGDDGLTLNVEGCDSIHLDAHTGQASEIFSMTGGSLSQLGVATSRLTVPFNAASTSRAAEKVRQTSEALDRQRQARAERVTGSAKPLSSASRPINTNKPLSSGPSSKPLSSGPSYPVLAHTQPMGRTMSGPAATLTMSTTERIPLKTRIVQLLALGPASLPEILARTGGNPDEVERAAKVIGQLQPDSRFRLRPPQYAKIKIGQWKYTYDERVTVIKLARKAFDELGLPADAEEREELEQKAREALEGGQNGGGGSSSGSNPTTPPESVNVSPSKPTFKEKAPRPASPVKDVSPPLRAERVASPVPAAAAAAPKKSTKADKDRTKVGKQIAKMRSDFAKRATSLPNTKGTDGTASPRIPTSAGDDDVPEAKLDPSPPKRKAEPKEPKAAKSDKTEKESKTAKVSKSADKPEKPKVSDKASDTNGKRKRDAAAAAAPAVDRKRPAARNYTSSESSDSEDDRGRSRNVKSTANGKAKTSAKSANGNGNGNAHGPGNGASKRRGSPIYTSSEDDAPVKRRRDERDDRDRDRDRDRVRERDRDRDRDRDRERERERDRDHDTSSSALPSFKRKQPGALELNGHRKGIASAPVSPSLSSTPDPKALRQRWNEIYPKYQKLADTLSNVYQAAERVREGGSPEVVMSESDISAKAAQWSEWHKELERIKQWFAA</sequence>
<reference evidence="2 3" key="1">
    <citation type="submission" date="2018-11" db="EMBL/GenBank/DDBJ databases">
        <title>Genome sequence of Apiotrichum porosum DSM 27194.</title>
        <authorList>
            <person name="Aliyu H."/>
            <person name="Gorte O."/>
            <person name="Ochsenreither K."/>
        </authorList>
    </citation>
    <scope>NUCLEOTIDE SEQUENCE [LARGE SCALE GENOMIC DNA]</scope>
    <source>
        <strain evidence="2 3">DSM 27194</strain>
    </source>
</reference>
<feature type="region of interest" description="Disordered" evidence="1">
    <location>
        <begin position="280"/>
        <end position="645"/>
    </location>
</feature>
<keyword evidence="3" id="KW-1185">Reference proteome</keyword>
<accession>A0A427Y985</accession>
<protein>
    <recommendedName>
        <fullName evidence="4">RNA polymerase II elongation factor ELL N-terminal domain-containing protein</fullName>
    </recommendedName>
</protein>
<feature type="compositionally biased region" description="Polar residues" evidence="1">
    <location>
        <begin position="132"/>
        <end position="143"/>
    </location>
</feature>
<evidence type="ECO:0000313" key="3">
    <source>
        <dbReference type="Proteomes" id="UP000279236"/>
    </source>
</evidence>
<dbReference type="GeneID" id="39584739"/>
<evidence type="ECO:0000256" key="1">
    <source>
        <dbReference type="SAM" id="MobiDB-lite"/>
    </source>
</evidence>
<dbReference type="InterPro" id="IPR042065">
    <property type="entry name" value="E3_ELL-like"/>
</dbReference>
<dbReference type="Proteomes" id="UP000279236">
    <property type="component" value="Unassembled WGS sequence"/>
</dbReference>
<feature type="region of interest" description="Disordered" evidence="1">
    <location>
        <begin position="99"/>
        <end position="178"/>
    </location>
</feature>
<feature type="compositionally biased region" description="Polar residues" evidence="1">
    <location>
        <begin position="312"/>
        <end position="321"/>
    </location>
</feature>
<dbReference type="SUPFAM" id="SSF46785">
    <property type="entry name" value="Winged helix' DNA-binding domain"/>
    <property type="match status" value="1"/>
</dbReference>
<name>A0A427Y985_9TREE</name>
<feature type="compositionally biased region" description="Basic and acidic residues" evidence="1">
    <location>
        <begin position="425"/>
        <end position="470"/>
    </location>
</feature>
<feature type="compositionally biased region" description="Polar residues" evidence="1">
    <location>
        <begin position="389"/>
        <end position="399"/>
    </location>
</feature>
<proteinExistence type="predicted"/>
<dbReference type="EMBL" id="RSCE01000001">
    <property type="protein sequence ID" value="RSH87682.1"/>
    <property type="molecule type" value="Genomic_DNA"/>
</dbReference>
<feature type="compositionally biased region" description="Gly residues" evidence="1">
    <location>
        <begin position="530"/>
        <end position="540"/>
    </location>
</feature>
<dbReference type="RefSeq" id="XP_028479890.1">
    <property type="nucleotide sequence ID" value="XM_028616033.1"/>
</dbReference>
<dbReference type="AlphaFoldDB" id="A0A427Y985"/>
<feature type="compositionally biased region" description="Low complexity" evidence="1">
    <location>
        <begin position="144"/>
        <end position="160"/>
    </location>
</feature>
<evidence type="ECO:0008006" key="4">
    <source>
        <dbReference type="Google" id="ProtNLM"/>
    </source>
</evidence>
<organism evidence="2 3">
    <name type="scientific">Apiotrichum porosum</name>
    <dbReference type="NCBI Taxonomy" id="105984"/>
    <lineage>
        <taxon>Eukaryota</taxon>
        <taxon>Fungi</taxon>
        <taxon>Dikarya</taxon>
        <taxon>Basidiomycota</taxon>
        <taxon>Agaricomycotina</taxon>
        <taxon>Tremellomycetes</taxon>
        <taxon>Trichosporonales</taxon>
        <taxon>Trichosporonaceae</taxon>
        <taxon>Apiotrichum</taxon>
    </lineage>
</organism>
<gene>
    <name evidence="2" type="ORF">EHS24_000196</name>
</gene>
<dbReference type="OrthoDB" id="2587563at2759"/>
<comment type="caution">
    <text evidence="2">The sequence shown here is derived from an EMBL/GenBank/DDBJ whole genome shotgun (WGS) entry which is preliminary data.</text>
</comment>
<evidence type="ECO:0000313" key="2">
    <source>
        <dbReference type="EMBL" id="RSH87682.1"/>
    </source>
</evidence>
<dbReference type="InterPro" id="IPR036390">
    <property type="entry name" value="WH_DNA-bd_sf"/>
</dbReference>